<accession>A0A6C0J8M0</accession>
<dbReference type="EMBL" id="MN740354">
    <property type="protein sequence ID" value="QHU02105.1"/>
    <property type="molecule type" value="Genomic_DNA"/>
</dbReference>
<dbReference type="AlphaFoldDB" id="A0A6C0J8M0"/>
<proteinExistence type="predicted"/>
<evidence type="ECO:0000313" key="1">
    <source>
        <dbReference type="EMBL" id="QHU02105.1"/>
    </source>
</evidence>
<name>A0A6C0J8M0_9ZZZZ</name>
<protein>
    <submittedName>
        <fullName evidence="1">Uncharacterized protein</fullName>
    </submittedName>
</protein>
<organism evidence="1">
    <name type="scientific">viral metagenome</name>
    <dbReference type="NCBI Taxonomy" id="1070528"/>
    <lineage>
        <taxon>unclassified sequences</taxon>
        <taxon>metagenomes</taxon>
        <taxon>organismal metagenomes</taxon>
    </lineage>
</organism>
<reference evidence="1" key="1">
    <citation type="journal article" date="2020" name="Nature">
        <title>Giant virus diversity and host interactions through global metagenomics.</title>
        <authorList>
            <person name="Schulz F."/>
            <person name="Roux S."/>
            <person name="Paez-Espino D."/>
            <person name="Jungbluth S."/>
            <person name="Walsh D.A."/>
            <person name="Denef V.J."/>
            <person name="McMahon K.D."/>
            <person name="Konstantinidis K.T."/>
            <person name="Eloe-Fadrosh E.A."/>
            <person name="Kyrpides N.C."/>
            <person name="Woyke T."/>
        </authorList>
    </citation>
    <scope>NUCLEOTIDE SEQUENCE</scope>
    <source>
        <strain evidence="1">GVMAG-M-3300025880-56</strain>
    </source>
</reference>
<sequence length="90" mass="11156">MDKSFYIKKYRLRETDCIMDPLINFRLQIFEFIDQYKTILSKISYKKFYSYYELDPLCEYSYVFKNEKVRKDFLTLAKQHNCVSDYKNIL</sequence>